<feature type="domain" description="AB hydrolase-1" evidence="1">
    <location>
        <begin position="24"/>
        <end position="267"/>
    </location>
</feature>
<evidence type="ECO:0000259" key="1">
    <source>
        <dbReference type="Pfam" id="PF00561"/>
    </source>
</evidence>
<name>I4B6Z4_TURPD</name>
<evidence type="ECO:0000313" key="2">
    <source>
        <dbReference type="EMBL" id="AFM13051.1"/>
    </source>
</evidence>
<gene>
    <name evidence="2" type="ordered locus">Turpa_2409</name>
</gene>
<dbReference type="PANTHER" id="PTHR43798:SF33">
    <property type="entry name" value="HYDROLASE, PUTATIVE (AFU_ORTHOLOGUE AFUA_2G14860)-RELATED"/>
    <property type="match status" value="1"/>
</dbReference>
<dbReference type="AlphaFoldDB" id="I4B6Z4"/>
<dbReference type="InterPro" id="IPR029058">
    <property type="entry name" value="AB_hydrolase_fold"/>
</dbReference>
<dbReference type="PANTHER" id="PTHR43798">
    <property type="entry name" value="MONOACYLGLYCEROL LIPASE"/>
    <property type="match status" value="1"/>
</dbReference>
<evidence type="ECO:0000313" key="3">
    <source>
        <dbReference type="Proteomes" id="UP000006048"/>
    </source>
</evidence>
<keyword evidence="2" id="KW-0378">Hydrolase</keyword>
<dbReference type="Proteomes" id="UP000006048">
    <property type="component" value="Chromosome"/>
</dbReference>
<dbReference type="Pfam" id="PF00561">
    <property type="entry name" value="Abhydrolase_1"/>
    <property type="match status" value="1"/>
</dbReference>
<organism evidence="2 3">
    <name type="scientific">Turneriella parva (strain ATCC BAA-1111 / DSM 21527 / NCTC 11395 / H)</name>
    <name type="common">Leptospira parva</name>
    <dbReference type="NCBI Taxonomy" id="869212"/>
    <lineage>
        <taxon>Bacteria</taxon>
        <taxon>Pseudomonadati</taxon>
        <taxon>Spirochaetota</taxon>
        <taxon>Spirochaetia</taxon>
        <taxon>Leptospirales</taxon>
        <taxon>Leptospiraceae</taxon>
        <taxon>Turneriella</taxon>
    </lineage>
</organism>
<dbReference type="InterPro" id="IPR050266">
    <property type="entry name" value="AB_hydrolase_sf"/>
</dbReference>
<dbReference type="InterPro" id="IPR000073">
    <property type="entry name" value="AB_hydrolase_1"/>
</dbReference>
<dbReference type="OrthoDB" id="9805423at2"/>
<dbReference type="Gene3D" id="3.40.50.1820">
    <property type="entry name" value="alpha/beta hydrolase"/>
    <property type="match status" value="1"/>
</dbReference>
<dbReference type="STRING" id="869212.Turpa_2409"/>
<dbReference type="KEGG" id="tpx:Turpa_2409"/>
<proteinExistence type="predicted"/>
<keyword evidence="3" id="KW-1185">Reference proteome</keyword>
<dbReference type="GO" id="GO:0016020">
    <property type="term" value="C:membrane"/>
    <property type="evidence" value="ECO:0007669"/>
    <property type="project" value="TreeGrafter"/>
</dbReference>
<dbReference type="GO" id="GO:0016787">
    <property type="term" value="F:hydrolase activity"/>
    <property type="evidence" value="ECO:0007669"/>
    <property type="project" value="UniProtKB-KW"/>
</dbReference>
<dbReference type="EMBL" id="CP002959">
    <property type="protein sequence ID" value="AFM13051.1"/>
    <property type="molecule type" value="Genomic_DNA"/>
</dbReference>
<protein>
    <submittedName>
        <fullName evidence="2">Alpha/beta hydrolase fold containing protein</fullName>
    </submittedName>
</protein>
<dbReference type="HOGENOM" id="CLU_020336_13_2_12"/>
<reference evidence="2 3" key="1">
    <citation type="submission" date="2012-06" db="EMBL/GenBank/DDBJ databases">
        <title>The complete chromosome of genome of Turneriella parva DSM 21527.</title>
        <authorList>
            <consortium name="US DOE Joint Genome Institute (JGI-PGF)"/>
            <person name="Lucas S."/>
            <person name="Han J."/>
            <person name="Lapidus A."/>
            <person name="Bruce D."/>
            <person name="Goodwin L."/>
            <person name="Pitluck S."/>
            <person name="Peters L."/>
            <person name="Kyrpides N."/>
            <person name="Mavromatis K."/>
            <person name="Ivanova N."/>
            <person name="Mikhailova N."/>
            <person name="Chertkov O."/>
            <person name="Detter J.C."/>
            <person name="Tapia R."/>
            <person name="Han C."/>
            <person name="Land M."/>
            <person name="Hauser L."/>
            <person name="Markowitz V."/>
            <person name="Cheng J.-F."/>
            <person name="Hugenholtz P."/>
            <person name="Woyke T."/>
            <person name="Wu D."/>
            <person name="Gronow S."/>
            <person name="Wellnitz S."/>
            <person name="Brambilla E."/>
            <person name="Klenk H.-P."/>
            <person name="Eisen J.A."/>
        </authorList>
    </citation>
    <scope>NUCLEOTIDE SEQUENCE [LARGE SCALE GENOMIC DNA]</scope>
    <source>
        <strain evidence="3">ATCC BAA-1111 / DSM 21527 / NCTC 11395 / H</strain>
    </source>
</reference>
<accession>I4B6Z4</accession>
<dbReference type="SUPFAM" id="SSF53474">
    <property type="entry name" value="alpha/beta-Hydrolases"/>
    <property type="match status" value="1"/>
</dbReference>
<sequence>MATREVKAGDLRFAYESYGDGAEIFVLIHGWCSVRNFWGPVLADFAALGTCHNLDLVGHHPATLPAHVHDFDLVKVASMQAAAIKQIVGKKKVTVVGHSTGGLVALALGILHPGLVKRVVAIGPVVHGPVRGPLGFAKDLYKLNLHAALHLPFAFIRSLPDAFKNIFETGVHDSKAFFRRRDADKYVRAYREQMLNISPEVMGAWLTIIDKADLRPALTGSLLPTLFITGAHDRVVDPGQAREIARKMPNAAYHEYAASGHIPILEEEVECFANLKLWLQCH</sequence>
<dbReference type="RefSeq" id="WP_014803557.1">
    <property type="nucleotide sequence ID" value="NC_018020.1"/>
</dbReference>